<comment type="caution">
    <text evidence="1">The sequence shown here is derived from an EMBL/GenBank/DDBJ whole genome shotgun (WGS) entry which is preliminary data.</text>
</comment>
<protein>
    <submittedName>
        <fullName evidence="1">Uncharacterized protein</fullName>
    </submittedName>
</protein>
<dbReference type="Proteomes" id="UP000029643">
    <property type="component" value="Unassembled WGS sequence"/>
</dbReference>
<dbReference type="RefSeq" id="WP_042501573.1">
    <property type="nucleotide sequence ID" value="NZ_BBNU01000034.1"/>
</dbReference>
<organism evidence="1 2">
    <name type="scientific">Algibacter lectus</name>
    <dbReference type="NCBI Taxonomy" id="221126"/>
    <lineage>
        <taxon>Bacteria</taxon>
        <taxon>Pseudomonadati</taxon>
        <taxon>Bacteroidota</taxon>
        <taxon>Flavobacteriia</taxon>
        <taxon>Flavobacteriales</taxon>
        <taxon>Flavobacteriaceae</taxon>
        <taxon>Algibacter</taxon>
    </lineage>
</organism>
<dbReference type="AlphaFoldDB" id="A0A090X036"/>
<reference evidence="1" key="1">
    <citation type="journal article" date="2014" name="Genome Announc.">
        <title>Draft Genome Sequences of Marine Flavobacterium Algibacter lectus Strains SS8 and NR4.</title>
        <authorList>
            <person name="Takatani N."/>
            <person name="Nakanishi M."/>
            <person name="Meirelles P."/>
            <person name="Mino S."/>
            <person name="Suda W."/>
            <person name="Oshima K."/>
            <person name="Hattori M."/>
            <person name="Ohkuma M."/>
            <person name="Hosokawa M."/>
            <person name="Miyashita K."/>
            <person name="Thompson F.L."/>
            <person name="Niwa A."/>
            <person name="Sawabe T."/>
            <person name="Sawabe T."/>
        </authorList>
    </citation>
    <scope>NUCLEOTIDE SEQUENCE [LARGE SCALE GENOMIC DNA]</scope>
    <source>
        <strain evidence="1">JCM 19274</strain>
    </source>
</reference>
<evidence type="ECO:0000313" key="2">
    <source>
        <dbReference type="Proteomes" id="UP000029643"/>
    </source>
</evidence>
<accession>A0A090X036</accession>
<gene>
    <name evidence="1" type="ORF">JCM19274_2295</name>
</gene>
<sequence>MEVYNKDKPKGKPLIASKLVTPKQIKVQTNGNTSITVKNKKGNTGSFISAIKIIGTGKDNYKIESKTEHFLVDANSTFNIEVKHLEKLSNKKATLEIVYNGDIVKTIALITE</sequence>
<proteinExistence type="predicted"/>
<evidence type="ECO:0000313" key="1">
    <source>
        <dbReference type="EMBL" id="GAL82576.1"/>
    </source>
</evidence>
<name>A0A090X036_9FLAO</name>
<dbReference type="EMBL" id="BBNU01000034">
    <property type="protein sequence ID" value="GAL82576.1"/>
    <property type="molecule type" value="Genomic_DNA"/>
</dbReference>